<accession>A0ABU8NRM8</accession>
<name>A0ABU8NRM8_9SPHI</name>
<reference evidence="1 2" key="1">
    <citation type="submission" date="2024-03" db="EMBL/GenBank/DDBJ databases">
        <title>Sequence of Lycoming College Course Isolates.</title>
        <authorList>
            <person name="Plotts O."/>
            <person name="Newman J."/>
        </authorList>
    </citation>
    <scope>NUCLEOTIDE SEQUENCE [LARGE SCALE GENOMIC DNA]</scope>
    <source>
        <strain evidence="1 2">CJB-3</strain>
    </source>
</reference>
<dbReference type="Proteomes" id="UP001378956">
    <property type="component" value="Unassembled WGS sequence"/>
</dbReference>
<proteinExistence type="predicted"/>
<dbReference type="EMBL" id="JBBEUB010000008">
    <property type="protein sequence ID" value="MEJ2904919.1"/>
    <property type="molecule type" value="Genomic_DNA"/>
</dbReference>
<evidence type="ECO:0000313" key="2">
    <source>
        <dbReference type="Proteomes" id="UP001378956"/>
    </source>
</evidence>
<organism evidence="1 2">
    <name type="scientific">Pedobacter panaciterrae</name>
    <dbReference type="NCBI Taxonomy" id="363849"/>
    <lineage>
        <taxon>Bacteria</taxon>
        <taxon>Pseudomonadati</taxon>
        <taxon>Bacteroidota</taxon>
        <taxon>Sphingobacteriia</taxon>
        <taxon>Sphingobacteriales</taxon>
        <taxon>Sphingobacteriaceae</taxon>
        <taxon>Pedobacter</taxon>
    </lineage>
</organism>
<dbReference type="RefSeq" id="WP_288882623.1">
    <property type="nucleotide sequence ID" value="NZ_CBFGNQ010000008.1"/>
</dbReference>
<evidence type="ECO:0000313" key="1">
    <source>
        <dbReference type="EMBL" id="MEJ2904919.1"/>
    </source>
</evidence>
<comment type="caution">
    <text evidence="1">The sequence shown here is derived from an EMBL/GenBank/DDBJ whole genome shotgun (WGS) entry which is preliminary data.</text>
</comment>
<sequence>MVINHYQTKKNYLRKKSSAKIAGSIFRLILLGAIFSSCKNNIQKEPELPQVKMIKSIKTTDGQLGQNFIVNYGLDRQVSYVGSADFRFGYTYSYLGTQISRIEHNAGDLLYTLVLNYSNNNVLSNAEFKVTNASGVIISFPLTCKNTGNLITIATNAHDLTFLELQVSDGKLIKALTNAWYLKTSISFQYNDKKERVYGNVIPVLALKNPISPAIAILVNELISLSLQAFFSKQLSAFQSLRSSVTINYTPNSGDLTSIKCQSDELDPDGNLVKSVKTDITYTYSN</sequence>
<protein>
    <recommendedName>
        <fullName evidence="3">YD repeat-containing protein</fullName>
    </recommendedName>
</protein>
<evidence type="ECO:0008006" key="3">
    <source>
        <dbReference type="Google" id="ProtNLM"/>
    </source>
</evidence>
<keyword evidence="2" id="KW-1185">Reference proteome</keyword>
<gene>
    <name evidence="1" type="ORF">WAE58_20910</name>
</gene>